<sequence length="81" mass="8806">ADTSETTPLTSTVPDTFTALRAEIDHERLAASEHNDTDLDLGIRTVGEWSLGADEELIHPPAETESPPGPEQPWEARSTEP</sequence>
<evidence type="ECO:0000313" key="3">
    <source>
        <dbReference type="Proteomes" id="UP001154252"/>
    </source>
</evidence>
<dbReference type="Proteomes" id="UP001154252">
    <property type="component" value="Unassembled WGS sequence"/>
</dbReference>
<evidence type="ECO:0000256" key="1">
    <source>
        <dbReference type="SAM" id="MobiDB-lite"/>
    </source>
</evidence>
<reference evidence="2" key="1">
    <citation type="submission" date="2021-07" db="EMBL/GenBank/DDBJ databases">
        <authorList>
            <person name="Branca A.L. A."/>
        </authorList>
    </citation>
    <scope>NUCLEOTIDE SEQUENCE</scope>
</reference>
<dbReference type="AlphaFoldDB" id="A0A9W4P0J7"/>
<proteinExistence type="predicted"/>
<organism evidence="2 3">
    <name type="scientific">Penicillium egyptiacum</name>
    <dbReference type="NCBI Taxonomy" id="1303716"/>
    <lineage>
        <taxon>Eukaryota</taxon>
        <taxon>Fungi</taxon>
        <taxon>Dikarya</taxon>
        <taxon>Ascomycota</taxon>
        <taxon>Pezizomycotina</taxon>
        <taxon>Eurotiomycetes</taxon>
        <taxon>Eurotiomycetidae</taxon>
        <taxon>Eurotiales</taxon>
        <taxon>Aspergillaceae</taxon>
        <taxon>Penicillium</taxon>
    </lineage>
</organism>
<evidence type="ECO:0000313" key="2">
    <source>
        <dbReference type="EMBL" id="CAG8881164.1"/>
    </source>
</evidence>
<comment type="caution">
    <text evidence="2">The sequence shown here is derived from an EMBL/GenBank/DDBJ whole genome shotgun (WGS) entry which is preliminary data.</text>
</comment>
<keyword evidence="3" id="KW-1185">Reference proteome</keyword>
<name>A0A9W4P0J7_9EURO</name>
<gene>
    <name evidence="2" type="ORF">PEGY_LOCUS114</name>
</gene>
<feature type="region of interest" description="Disordered" evidence="1">
    <location>
        <begin position="52"/>
        <end position="81"/>
    </location>
</feature>
<dbReference type="EMBL" id="CAJVRC010000207">
    <property type="protein sequence ID" value="CAG8881164.1"/>
    <property type="molecule type" value="Genomic_DNA"/>
</dbReference>
<accession>A0A9W4P0J7</accession>
<feature type="non-terminal residue" evidence="2">
    <location>
        <position position="1"/>
    </location>
</feature>
<protein>
    <submittedName>
        <fullName evidence="2">Uncharacterized protein</fullName>
    </submittedName>
</protein>
<feature type="non-terminal residue" evidence="2">
    <location>
        <position position="81"/>
    </location>
</feature>